<dbReference type="SUPFAM" id="SSF111384">
    <property type="entry name" value="OmpH-like"/>
    <property type="match status" value="1"/>
</dbReference>
<dbReference type="SMART" id="SM00935">
    <property type="entry name" value="OmpH"/>
    <property type="match status" value="1"/>
</dbReference>
<proteinExistence type="inferred from homology"/>
<comment type="caution">
    <text evidence="5">The sequence shown here is derived from an EMBL/GenBank/DDBJ whole genome shotgun (WGS) entry which is preliminary data.</text>
</comment>
<dbReference type="RefSeq" id="WP_271186723.1">
    <property type="nucleotide sequence ID" value="NZ_BSFE01000004.1"/>
</dbReference>
<reference evidence="5" key="2">
    <citation type="submission" date="2023-01" db="EMBL/GenBank/DDBJ databases">
        <authorList>
            <person name="Sun Q."/>
            <person name="Evtushenko L."/>
        </authorList>
    </citation>
    <scope>NUCLEOTIDE SEQUENCE</scope>
    <source>
        <strain evidence="5">VKM B-1513</strain>
    </source>
</reference>
<dbReference type="GO" id="GO:0005829">
    <property type="term" value="C:cytosol"/>
    <property type="evidence" value="ECO:0007669"/>
    <property type="project" value="TreeGrafter"/>
</dbReference>
<name>A0A9W6IND3_9PROT</name>
<evidence type="ECO:0000256" key="4">
    <source>
        <dbReference type="SAM" id="SignalP"/>
    </source>
</evidence>
<feature type="chain" id="PRO_5040978274" description="Periplasmic chaperone for outer membrane proteins Skp" evidence="4">
    <location>
        <begin position="24"/>
        <end position="199"/>
    </location>
</feature>
<dbReference type="AlphaFoldDB" id="A0A9W6IND3"/>
<dbReference type="GO" id="GO:0051082">
    <property type="term" value="F:unfolded protein binding"/>
    <property type="evidence" value="ECO:0007669"/>
    <property type="project" value="InterPro"/>
</dbReference>
<dbReference type="Pfam" id="PF03938">
    <property type="entry name" value="OmpH"/>
    <property type="match status" value="1"/>
</dbReference>
<dbReference type="EMBL" id="BSFE01000004">
    <property type="protein sequence ID" value="GLK52355.1"/>
    <property type="molecule type" value="Genomic_DNA"/>
</dbReference>
<dbReference type="Gene3D" id="3.30.910.20">
    <property type="entry name" value="Skp domain"/>
    <property type="match status" value="1"/>
</dbReference>
<protein>
    <recommendedName>
        <fullName evidence="7">Periplasmic chaperone for outer membrane proteins Skp</fullName>
    </recommendedName>
</protein>
<dbReference type="PANTHER" id="PTHR35089:SF1">
    <property type="entry name" value="CHAPERONE PROTEIN SKP"/>
    <property type="match status" value="1"/>
</dbReference>
<evidence type="ECO:0000256" key="1">
    <source>
        <dbReference type="ARBA" id="ARBA00009091"/>
    </source>
</evidence>
<keyword evidence="6" id="KW-1185">Reference proteome</keyword>
<keyword evidence="3" id="KW-0175">Coiled coil</keyword>
<feature type="signal peptide" evidence="4">
    <location>
        <begin position="1"/>
        <end position="23"/>
    </location>
</feature>
<sequence>MKFIKSLLLLPVMIAGLAAPVLAQQPNIAVMNEERVLRESAAGQHIQARMQEIAREIDAELTAMGQPIQQETERLNAETASMTPQAIQQRPDLMQRIEALNQQAQQFELARRARQQEIVQTERQAMRPIYDALGPILEAVVAERDIDILVDRANLVFASPDVDISADVISRLNTQVPTVTVTRVRVSQEAAAGAGQQQQ</sequence>
<comment type="similarity">
    <text evidence="1">Belongs to the Skp family.</text>
</comment>
<accession>A0A9W6IND3</accession>
<evidence type="ECO:0008006" key="7">
    <source>
        <dbReference type="Google" id="ProtNLM"/>
    </source>
</evidence>
<dbReference type="InterPro" id="IPR005632">
    <property type="entry name" value="Chaperone_Skp"/>
</dbReference>
<keyword evidence="2 4" id="KW-0732">Signal</keyword>
<reference evidence="5" key="1">
    <citation type="journal article" date="2014" name="Int. J. Syst. Evol. Microbiol.">
        <title>Complete genome sequence of Corynebacterium casei LMG S-19264T (=DSM 44701T), isolated from a smear-ripened cheese.</title>
        <authorList>
            <consortium name="US DOE Joint Genome Institute (JGI-PGF)"/>
            <person name="Walter F."/>
            <person name="Albersmeier A."/>
            <person name="Kalinowski J."/>
            <person name="Ruckert C."/>
        </authorList>
    </citation>
    <scope>NUCLEOTIDE SEQUENCE</scope>
    <source>
        <strain evidence="5">VKM B-1513</strain>
    </source>
</reference>
<dbReference type="GO" id="GO:0050821">
    <property type="term" value="P:protein stabilization"/>
    <property type="evidence" value="ECO:0007669"/>
    <property type="project" value="TreeGrafter"/>
</dbReference>
<evidence type="ECO:0000256" key="3">
    <source>
        <dbReference type="SAM" id="Coils"/>
    </source>
</evidence>
<dbReference type="Proteomes" id="UP001143486">
    <property type="component" value="Unassembled WGS sequence"/>
</dbReference>
<dbReference type="PANTHER" id="PTHR35089">
    <property type="entry name" value="CHAPERONE PROTEIN SKP"/>
    <property type="match status" value="1"/>
</dbReference>
<evidence type="ECO:0000256" key="2">
    <source>
        <dbReference type="ARBA" id="ARBA00022729"/>
    </source>
</evidence>
<gene>
    <name evidence="5" type="ORF">GCM10017621_18630</name>
</gene>
<evidence type="ECO:0000313" key="6">
    <source>
        <dbReference type="Proteomes" id="UP001143486"/>
    </source>
</evidence>
<evidence type="ECO:0000313" key="5">
    <source>
        <dbReference type="EMBL" id="GLK52355.1"/>
    </source>
</evidence>
<dbReference type="InterPro" id="IPR024930">
    <property type="entry name" value="Skp_dom_sf"/>
</dbReference>
<organism evidence="5 6">
    <name type="scientific">Maricaulis virginensis</name>
    <dbReference type="NCBI Taxonomy" id="144022"/>
    <lineage>
        <taxon>Bacteria</taxon>
        <taxon>Pseudomonadati</taxon>
        <taxon>Pseudomonadota</taxon>
        <taxon>Alphaproteobacteria</taxon>
        <taxon>Maricaulales</taxon>
        <taxon>Maricaulaceae</taxon>
        <taxon>Maricaulis</taxon>
    </lineage>
</organism>
<feature type="coiled-coil region" evidence="3">
    <location>
        <begin position="90"/>
        <end position="117"/>
    </location>
</feature>